<dbReference type="InterPro" id="IPR032466">
    <property type="entry name" value="Metal_Hydrolase"/>
</dbReference>
<name>A0ABQ0DAS9_9EUKA</name>
<organism evidence="1 2">
    <name type="scientific">Entamoeba nuttalli</name>
    <dbReference type="NCBI Taxonomy" id="412467"/>
    <lineage>
        <taxon>Eukaryota</taxon>
        <taxon>Amoebozoa</taxon>
        <taxon>Evosea</taxon>
        <taxon>Archamoebae</taxon>
        <taxon>Mastigamoebida</taxon>
        <taxon>Entamoebidae</taxon>
        <taxon>Entamoeba</taxon>
    </lineage>
</organism>
<dbReference type="PANTHER" id="PTHR46124:SF2">
    <property type="entry name" value="D-AMINOACYL-TRNA DEACYLASE"/>
    <property type="match status" value="1"/>
</dbReference>
<dbReference type="Pfam" id="PF01026">
    <property type="entry name" value="TatD_DNase"/>
    <property type="match status" value="1"/>
</dbReference>
<dbReference type="Proteomes" id="UP001628156">
    <property type="component" value="Unassembled WGS sequence"/>
</dbReference>
<dbReference type="Gene3D" id="3.20.20.140">
    <property type="entry name" value="Metal-dependent hydrolases"/>
    <property type="match status" value="1"/>
</dbReference>
<protein>
    <recommendedName>
        <fullName evidence="3">Hydrolase TatD family protein</fullName>
    </recommendedName>
</protein>
<dbReference type="PANTHER" id="PTHR46124">
    <property type="entry name" value="D-AMINOACYL-TRNA DEACYLASE"/>
    <property type="match status" value="1"/>
</dbReference>
<gene>
    <name evidence="1" type="ORF">ENUP19_0047G0019</name>
</gene>
<reference evidence="1 2" key="1">
    <citation type="journal article" date="2019" name="PLoS Negl. Trop. Dis.">
        <title>Whole genome sequencing of Entamoeba nuttalli reveals mammalian host-related molecular signatures and a novel octapeptide-repeat surface protein.</title>
        <authorList>
            <person name="Tanaka M."/>
            <person name="Makiuchi T."/>
            <person name="Komiyama T."/>
            <person name="Shiina T."/>
            <person name="Osaki K."/>
            <person name="Tachibana H."/>
        </authorList>
    </citation>
    <scope>NUCLEOTIDE SEQUENCE [LARGE SCALE GENOMIC DNA]</scope>
    <source>
        <strain evidence="1 2">P19-061405</strain>
    </source>
</reference>
<sequence>MIDCHCHLPSSYRCILNLNENDTSESFYRQLISFGIHPWHCGDETLCQKQLQVLEQLVKQNQIIAIGECGLDNKLTSNSISTQKKWFLKQIELNQRYNLPVYIHCVNMVNEIILLKKKWINQRWIYHGFNSSNEVAKKLISMNCWLSFGRAVLNNNNIKINNSLKIAFENKRLLIETDNDETHFVDLQHIYNSIANRLNCSIDVLINEVHDSLHQLQIL</sequence>
<comment type="caution">
    <text evidence="1">The sequence shown here is derived from an EMBL/GenBank/DDBJ whole genome shotgun (WGS) entry which is preliminary data.</text>
</comment>
<evidence type="ECO:0000313" key="2">
    <source>
        <dbReference type="Proteomes" id="UP001628156"/>
    </source>
</evidence>
<dbReference type="EMBL" id="BAAFRS010000047">
    <property type="protein sequence ID" value="GAB1219960.1"/>
    <property type="molecule type" value="Genomic_DNA"/>
</dbReference>
<evidence type="ECO:0000313" key="1">
    <source>
        <dbReference type="EMBL" id="GAB1219960.1"/>
    </source>
</evidence>
<evidence type="ECO:0008006" key="3">
    <source>
        <dbReference type="Google" id="ProtNLM"/>
    </source>
</evidence>
<keyword evidence="2" id="KW-1185">Reference proteome</keyword>
<dbReference type="SUPFAM" id="SSF51556">
    <property type="entry name" value="Metallo-dependent hydrolases"/>
    <property type="match status" value="1"/>
</dbReference>
<proteinExistence type="predicted"/>
<accession>A0ABQ0DAS9</accession>
<dbReference type="InterPro" id="IPR001130">
    <property type="entry name" value="TatD-like"/>
</dbReference>